<dbReference type="RefSeq" id="XP_013392615.1">
    <property type="nucleotide sequence ID" value="XM_013537161.1"/>
</dbReference>
<evidence type="ECO:0000313" key="9">
    <source>
        <dbReference type="RefSeq" id="XP_013392616.1"/>
    </source>
</evidence>
<evidence type="ECO:0000313" key="8">
    <source>
        <dbReference type="RefSeq" id="XP_013392615.1"/>
    </source>
</evidence>
<dbReference type="AlphaFoldDB" id="A0A1S3I459"/>
<dbReference type="PANTHER" id="PTHR23507">
    <property type="entry name" value="ZGC:174356"/>
    <property type="match status" value="1"/>
</dbReference>
<feature type="transmembrane region" description="Helical" evidence="6">
    <location>
        <begin position="175"/>
        <end position="201"/>
    </location>
</feature>
<feature type="transmembrane region" description="Helical" evidence="6">
    <location>
        <begin position="117"/>
        <end position="137"/>
    </location>
</feature>
<dbReference type="OrthoDB" id="3026777at2759"/>
<evidence type="ECO:0000256" key="4">
    <source>
        <dbReference type="ARBA" id="ARBA00023136"/>
    </source>
</evidence>
<dbReference type="GO" id="GO:0016020">
    <property type="term" value="C:membrane"/>
    <property type="evidence" value="ECO:0007669"/>
    <property type="project" value="UniProtKB-SubCell"/>
</dbReference>
<name>A0A1S3I459_LINAN</name>
<protein>
    <submittedName>
        <fullName evidence="8 9">Solute carrier family 46 member 3 isoform X1</fullName>
    </submittedName>
</protein>
<dbReference type="GeneID" id="106160536"/>
<feature type="transmembrane region" description="Helical" evidence="6">
    <location>
        <begin position="430"/>
        <end position="453"/>
    </location>
</feature>
<sequence length="516" mass="58461">MEGNRETDPLLSRGNGLRHRDLHTNRHHKELVDVVDMDMPKFLPKCPVTVEPYAFFYFFAILSLLSIFPQYFYKRIGEDLGYVGNKSDSGAGCEGSNGTNSTMYALQQKVQAESSLWLMYTSICTLVPAIIVTVFYGGHSDTFGRKPSLILPCMGSLIRSVFTVFAVYFEWPLWSFLPVCFVEGLFGQYATALMGCFTYISDITTTKNRAFRIAITDLLLLFSVEASQISMGYFIKLSPNFLIPNIIVMGSLCLALLYVIFCLPELIQKDPNAKLLDLKHVLRMAQLYFHKPRENLPGRVWKLRLLLLVLFLSAMSMVSSSTVDMLYLLNSPFCWTSTQIGWFNAINALIIQAGSFVGLLIMRKLLKIKEAYIAQMAMVLVFANKILVAFAQYDYMMYISCFVNMFFFLIIPMLRALMSEQVTHHEQGSLFASISAVENSCSLFGGTLFNSIYTATVAWFRGFVYFVIAAFYVLSFSVLSVYSCKTRGESPPVIEVETPEDDDEEERSRNRDEISS</sequence>
<feature type="transmembrane region" description="Helical" evidence="6">
    <location>
        <begin position="213"/>
        <end position="235"/>
    </location>
</feature>
<evidence type="ECO:0000313" key="7">
    <source>
        <dbReference type="Proteomes" id="UP000085678"/>
    </source>
</evidence>
<evidence type="ECO:0000256" key="1">
    <source>
        <dbReference type="ARBA" id="ARBA00004141"/>
    </source>
</evidence>
<dbReference type="RefSeq" id="XP_013392616.1">
    <property type="nucleotide sequence ID" value="XM_013537162.1"/>
</dbReference>
<feature type="compositionally biased region" description="Basic and acidic residues" evidence="5">
    <location>
        <begin position="506"/>
        <end position="516"/>
    </location>
</feature>
<dbReference type="InterPro" id="IPR036259">
    <property type="entry name" value="MFS_trans_sf"/>
</dbReference>
<dbReference type="Gene3D" id="1.20.1250.20">
    <property type="entry name" value="MFS general substrate transporter like domains"/>
    <property type="match status" value="1"/>
</dbReference>
<gene>
    <name evidence="8 9" type="primary">LOC106160536</name>
</gene>
<comment type="subcellular location">
    <subcellularLocation>
        <location evidence="1">Membrane</location>
        <topology evidence="1">Multi-pass membrane protein</topology>
    </subcellularLocation>
</comment>
<evidence type="ECO:0000256" key="5">
    <source>
        <dbReference type="SAM" id="MobiDB-lite"/>
    </source>
</evidence>
<proteinExistence type="predicted"/>
<dbReference type="OMA" id="GFASVWW"/>
<feature type="transmembrane region" description="Helical" evidence="6">
    <location>
        <begin position="305"/>
        <end position="328"/>
    </location>
</feature>
<evidence type="ECO:0000256" key="6">
    <source>
        <dbReference type="SAM" id="Phobius"/>
    </source>
</evidence>
<evidence type="ECO:0000256" key="3">
    <source>
        <dbReference type="ARBA" id="ARBA00022989"/>
    </source>
</evidence>
<feature type="transmembrane region" description="Helical" evidence="6">
    <location>
        <begin position="340"/>
        <end position="361"/>
    </location>
</feature>
<keyword evidence="2 6" id="KW-0812">Transmembrane</keyword>
<dbReference type="InterPro" id="IPR011701">
    <property type="entry name" value="MFS"/>
</dbReference>
<dbReference type="SUPFAM" id="SSF103473">
    <property type="entry name" value="MFS general substrate transporter"/>
    <property type="match status" value="1"/>
</dbReference>
<organism evidence="7 9">
    <name type="scientific">Lingula anatina</name>
    <name type="common">Brachiopod</name>
    <name type="synonym">Lingula unguis</name>
    <dbReference type="NCBI Taxonomy" id="7574"/>
    <lineage>
        <taxon>Eukaryota</taxon>
        <taxon>Metazoa</taxon>
        <taxon>Spiralia</taxon>
        <taxon>Lophotrochozoa</taxon>
        <taxon>Brachiopoda</taxon>
        <taxon>Linguliformea</taxon>
        <taxon>Lingulata</taxon>
        <taxon>Lingulida</taxon>
        <taxon>Linguloidea</taxon>
        <taxon>Lingulidae</taxon>
        <taxon>Lingula</taxon>
    </lineage>
</organism>
<dbReference type="KEGG" id="lak:106160536"/>
<keyword evidence="4 6" id="KW-0472">Membrane</keyword>
<dbReference type="PANTHER" id="PTHR23507:SF1">
    <property type="entry name" value="FI18259P1-RELATED"/>
    <property type="match status" value="1"/>
</dbReference>
<dbReference type="Proteomes" id="UP000085678">
    <property type="component" value="Unplaced"/>
</dbReference>
<feature type="transmembrane region" description="Helical" evidence="6">
    <location>
        <begin position="397"/>
        <end position="418"/>
    </location>
</feature>
<accession>A0A1S3I459</accession>
<keyword evidence="7" id="KW-1185">Reference proteome</keyword>
<feature type="transmembrane region" description="Helical" evidence="6">
    <location>
        <begin position="373"/>
        <end position="391"/>
    </location>
</feature>
<feature type="transmembrane region" description="Helical" evidence="6">
    <location>
        <begin position="459"/>
        <end position="482"/>
    </location>
</feature>
<keyword evidence="3 6" id="KW-1133">Transmembrane helix</keyword>
<reference evidence="8 9" key="1">
    <citation type="submission" date="2025-04" db="UniProtKB">
        <authorList>
            <consortium name="RefSeq"/>
        </authorList>
    </citation>
    <scope>IDENTIFICATION</scope>
    <source>
        <tissue evidence="8 9">Gonads</tissue>
    </source>
</reference>
<dbReference type="Pfam" id="PF07690">
    <property type="entry name" value="MFS_1"/>
    <property type="match status" value="1"/>
</dbReference>
<feature type="region of interest" description="Disordered" evidence="5">
    <location>
        <begin position="488"/>
        <end position="516"/>
    </location>
</feature>
<dbReference type="GO" id="GO:0022857">
    <property type="term" value="F:transmembrane transporter activity"/>
    <property type="evidence" value="ECO:0007669"/>
    <property type="project" value="InterPro"/>
</dbReference>
<feature type="transmembrane region" description="Helical" evidence="6">
    <location>
        <begin position="149"/>
        <end position="169"/>
    </location>
</feature>
<feature type="transmembrane region" description="Helical" evidence="6">
    <location>
        <begin position="54"/>
        <end position="73"/>
    </location>
</feature>
<evidence type="ECO:0000256" key="2">
    <source>
        <dbReference type="ARBA" id="ARBA00022692"/>
    </source>
</evidence>
<feature type="transmembrane region" description="Helical" evidence="6">
    <location>
        <begin position="241"/>
        <end position="263"/>
    </location>
</feature>